<dbReference type="Pfam" id="PF00564">
    <property type="entry name" value="PB1"/>
    <property type="match status" value="1"/>
</dbReference>
<dbReference type="EMBL" id="HG996471">
    <property type="protein sequence ID" value="CAG1847865.1"/>
    <property type="molecule type" value="Genomic_DNA"/>
</dbReference>
<gene>
    <name evidence="8" type="ORF">GSMUA_176600.1</name>
</gene>
<dbReference type="Proteomes" id="UP000012960">
    <property type="component" value="Unplaced"/>
</dbReference>
<reference evidence="8" key="1">
    <citation type="submission" date="2021-03" db="EMBL/GenBank/DDBJ databases">
        <authorList>
            <consortium name="Genoscope - CEA"/>
            <person name="William W."/>
        </authorList>
    </citation>
    <scope>NUCLEOTIDE SEQUENCE</scope>
    <source>
        <strain evidence="8">Doubled-haploid Pahang</strain>
    </source>
</reference>
<dbReference type="Pfam" id="PF22922">
    <property type="entry name" value="GAF_NLP"/>
    <property type="match status" value="1"/>
</dbReference>
<dbReference type="InterPro" id="IPR000270">
    <property type="entry name" value="PB1_dom"/>
</dbReference>
<proteinExistence type="predicted"/>
<evidence type="ECO:0000256" key="2">
    <source>
        <dbReference type="ARBA" id="ARBA00023125"/>
    </source>
</evidence>
<sequence>MDDFTPTNYGASGSPSQDDPFSLAELMNFDGFAESCSPTMVDQISNLSFIAAYQIPGFSSSLAPLSVSAEGTDSVPGDNRVSTGNYYNCIEKTALQRAGSQMGLPSTSSRTNITSRSASYSAFDGLSDDAILTIPRPFEGVSLPERMLKALSLLKESSCSGILAQVWRPIKQGDQYILSTSEQPFLLDEILAGYREVSRQFTFSAKEAPGLFTGLPGRVYISGMPEWTSNVIYYRKFEYLRVDYAISHEVRGSLAVPVFDPYEGSCLAVLELVTTRERPNFDAEMETVCNALQVPSLLLLQAVNLKTTKVQVHHQNLTKSQISAFSEILDVLRTVCHAHMLPLALTWVPVWYDDGGVNDLSNDNIGGMKPTSRRLALRIQESACYVNDMQMQDFLHACAEHRLEKGQGIAGKALQSNHPFFSPDVKVYDIREYPLAHHARKFDLRAAVAIRLRSTYTGNDDYILEFFLPVNCGGNIEQQLLLNSLSNTMQRICRSLRTVSDAAAAGAEITRIGNHKGADVGALSTNFSMTCSQLSDYDNETATEMHLGTQEIGSNEQNGDAHLEQLSSSSIKQMEKKRSTAEKNINFSVLQRYFSGSLKDAAKSIGVCPTTLKRICRQHGISRWPSRKINKVNRSLQKIQNVINSVQGVEGALKYDPSTGCLVAAVSSPEKPSLITFEPKGQDLMTAPSAHHIETEQPVGKMVPDFYFLGRHQRGTTHRSKCETDEVGMLSNDCSRQLNFICADGGQLSYATMQGAPKWPSYSKDVSDSSYISKEAGCQGGQDGLSLASLECQVTSRSSSLEELDKMMMKAEADDGIMEHSHRSSSGMTDSSSGSASSHPSFKRSKMLISQNGPSVTVKATYKDDTVRFKFMPSMGIHNLFEEIGKRFKLLVGTFQLKYRDDEEEWVMLENDSDLQECVDVLENIGLQKMKLQVRDIPCNVGSSASSNCLKP</sequence>
<dbReference type="PANTHER" id="PTHR32002:SF41">
    <property type="entry name" value="PROTEIN NLP8"/>
    <property type="match status" value="1"/>
</dbReference>
<reference evidence="9" key="2">
    <citation type="submission" date="2021-05" db="UniProtKB">
        <authorList>
            <consortium name="EnsemblPlants"/>
        </authorList>
    </citation>
    <scope>IDENTIFICATION</scope>
    <source>
        <strain evidence="9">subsp. malaccensis</strain>
    </source>
</reference>
<evidence type="ECO:0000313" key="8">
    <source>
        <dbReference type="EMBL" id="CAG1847865.1"/>
    </source>
</evidence>
<dbReference type="InParanoid" id="A0A804JM48"/>
<keyword evidence="3" id="KW-0804">Transcription</keyword>
<evidence type="ECO:0000256" key="4">
    <source>
        <dbReference type="ARBA" id="ARBA00023242"/>
    </source>
</evidence>
<name>A0A804JM48_MUSAM</name>
<dbReference type="OMA" id="TIPRCQY"/>
<dbReference type="PROSITE" id="PS51519">
    <property type="entry name" value="RWP_RK"/>
    <property type="match status" value="1"/>
</dbReference>
<feature type="domain" description="PB1" evidence="7">
    <location>
        <begin position="855"/>
        <end position="937"/>
    </location>
</feature>
<keyword evidence="1" id="KW-0805">Transcription regulation</keyword>
<evidence type="ECO:0000259" key="6">
    <source>
        <dbReference type="PROSITE" id="PS51519"/>
    </source>
</evidence>
<evidence type="ECO:0000313" key="9">
    <source>
        <dbReference type="EnsemblPlants" id="Ma06_p30420.1"/>
    </source>
</evidence>
<evidence type="ECO:0000256" key="1">
    <source>
        <dbReference type="ARBA" id="ARBA00023015"/>
    </source>
</evidence>
<dbReference type="GO" id="GO:0003677">
    <property type="term" value="F:DNA binding"/>
    <property type="evidence" value="ECO:0007669"/>
    <property type="project" value="UniProtKB-KW"/>
</dbReference>
<dbReference type="Gene3D" id="3.10.20.90">
    <property type="entry name" value="Phosphatidylinositol 3-kinase Catalytic Subunit, Chain A, domain 1"/>
    <property type="match status" value="1"/>
</dbReference>
<dbReference type="SUPFAM" id="SSF54277">
    <property type="entry name" value="CAD &amp; PB1 domains"/>
    <property type="match status" value="1"/>
</dbReference>
<dbReference type="AlphaFoldDB" id="A0A804JM48"/>
<feature type="compositionally biased region" description="Low complexity" evidence="5">
    <location>
        <begin position="824"/>
        <end position="840"/>
    </location>
</feature>
<dbReference type="GO" id="GO:0003700">
    <property type="term" value="F:DNA-binding transcription factor activity"/>
    <property type="evidence" value="ECO:0007669"/>
    <property type="project" value="InterPro"/>
</dbReference>
<evidence type="ECO:0000313" key="10">
    <source>
        <dbReference type="Proteomes" id="UP000012960"/>
    </source>
</evidence>
<dbReference type="InterPro" id="IPR053793">
    <property type="entry name" value="PB1-like"/>
</dbReference>
<evidence type="ECO:0000256" key="3">
    <source>
        <dbReference type="ARBA" id="ARBA00023163"/>
    </source>
</evidence>
<dbReference type="Gramene" id="Ma06_t30420.1">
    <property type="protein sequence ID" value="Ma06_p30420.1"/>
    <property type="gene ID" value="Ma06_g30420"/>
</dbReference>
<dbReference type="PANTHER" id="PTHR32002">
    <property type="entry name" value="PROTEIN NLP8"/>
    <property type="match status" value="1"/>
</dbReference>
<feature type="domain" description="RWP-RK" evidence="6">
    <location>
        <begin position="567"/>
        <end position="652"/>
    </location>
</feature>
<evidence type="ECO:0000256" key="5">
    <source>
        <dbReference type="SAM" id="MobiDB-lite"/>
    </source>
</evidence>
<keyword evidence="10" id="KW-1185">Reference proteome</keyword>
<dbReference type="FunCoup" id="A0A804JM48">
    <property type="interactions" value="874"/>
</dbReference>
<dbReference type="InterPro" id="IPR055081">
    <property type="entry name" value="NLP1-9_GAF"/>
</dbReference>
<dbReference type="InterPro" id="IPR003035">
    <property type="entry name" value="RWP-RK_dom"/>
</dbReference>
<dbReference type="SUPFAM" id="SSF55781">
    <property type="entry name" value="GAF domain-like"/>
    <property type="match status" value="1"/>
</dbReference>
<keyword evidence="2" id="KW-0238">DNA-binding</keyword>
<evidence type="ECO:0000259" key="7">
    <source>
        <dbReference type="PROSITE" id="PS51745"/>
    </source>
</evidence>
<dbReference type="Pfam" id="PF02042">
    <property type="entry name" value="RWP-RK"/>
    <property type="match status" value="1"/>
</dbReference>
<dbReference type="PROSITE" id="PS51745">
    <property type="entry name" value="PB1"/>
    <property type="match status" value="1"/>
</dbReference>
<protein>
    <submittedName>
        <fullName evidence="8">(wild Malaysian banana) hypothetical protein</fullName>
    </submittedName>
</protein>
<keyword evidence="4" id="KW-0539">Nucleus</keyword>
<dbReference type="SMART" id="SM00666">
    <property type="entry name" value="PB1"/>
    <property type="match status" value="1"/>
</dbReference>
<organism evidence="9 10">
    <name type="scientific">Musa acuminata subsp. malaccensis</name>
    <name type="common">Wild banana</name>
    <name type="synonym">Musa malaccensis</name>
    <dbReference type="NCBI Taxonomy" id="214687"/>
    <lineage>
        <taxon>Eukaryota</taxon>
        <taxon>Viridiplantae</taxon>
        <taxon>Streptophyta</taxon>
        <taxon>Embryophyta</taxon>
        <taxon>Tracheophyta</taxon>
        <taxon>Spermatophyta</taxon>
        <taxon>Magnoliopsida</taxon>
        <taxon>Liliopsida</taxon>
        <taxon>Zingiberales</taxon>
        <taxon>Musaceae</taxon>
        <taxon>Musa</taxon>
    </lineage>
</organism>
<feature type="region of interest" description="Disordered" evidence="5">
    <location>
        <begin position="817"/>
        <end position="842"/>
    </location>
</feature>
<dbReference type="InterPro" id="IPR045012">
    <property type="entry name" value="NLP"/>
</dbReference>
<accession>A0A804JM48</accession>
<dbReference type="EnsemblPlants" id="Ma06_t30420.1">
    <property type="protein sequence ID" value="Ma06_p30420.1"/>
    <property type="gene ID" value="Ma06_g30420"/>
</dbReference>